<feature type="compositionally biased region" description="Basic and acidic residues" evidence="5">
    <location>
        <begin position="41"/>
        <end position="52"/>
    </location>
</feature>
<proteinExistence type="inferred from homology"/>
<dbReference type="OrthoDB" id="10251242at2759"/>
<name>E3RFN1_PYRTT</name>
<dbReference type="eggNOG" id="KOG1663">
    <property type="taxonomic scope" value="Eukaryota"/>
</dbReference>
<dbReference type="GO" id="GO:0008171">
    <property type="term" value="F:O-methyltransferase activity"/>
    <property type="evidence" value="ECO:0007669"/>
    <property type="project" value="InterPro"/>
</dbReference>
<keyword evidence="1" id="KW-0489">Methyltransferase</keyword>
<organism evidence="7">
    <name type="scientific">Pyrenophora teres f. teres (strain 0-1)</name>
    <name type="common">Barley net blotch fungus</name>
    <name type="synonym">Drechslera teres f. teres</name>
    <dbReference type="NCBI Taxonomy" id="861557"/>
    <lineage>
        <taxon>Eukaryota</taxon>
        <taxon>Fungi</taxon>
        <taxon>Dikarya</taxon>
        <taxon>Ascomycota</taxon>
        <taxon>Pezizomycotina</taxon>
        <taxon>Dothideomycetes</taxon>
        <taxon>Pleosporomycetidae</taxon>
        <taxon>Pleosporales</taxon>
        <taxon>Pleosporineae</taxon>
        <taxon>Pleosporaceae</taxon>
        <taxon>Pyrenophora</taxon>
    </lineage>
</organism>
<dbReference type="STRING" id="861557.E3RFN1"/>
<dbReference type="Proteomes" id="UP000001067">
    <property type="component" value="Unassembled WGS sequence"/>
</dbReference>
<evidence type="ECO:0000256" key="1">
    <source>
        <dbReference type="ARBA" id="ARBA00022603"/>
    </source>
</evidence>
<keyword evidence="3" id="KW-0949">S-adenosyl-L-methionine</keyword>
<dbReference type="HOGENOM" id="CLU_140990_0_0_1"/>
<dbReference type="GO" id="GO:0032259">
    <property type="term" value="P:methylation"/>
    <property type="evidence" value="ECO:0007669"/>
    <property type="project" value="UniProtKB-KW"/>
</dbReference>
<keyword evidence="7" id="KW-1185">Reference proteome</keyword>
<dbReference type="InterPro" id="IPR029063">
    <property type="entry name" value="SAM-dependent_MTases_sf"/>
</dbReference>
<dbReference type="Pfam" id="PF01596">
    <property type="entry name" value="Methyltransf_3"/>
    <property type="match status" value="1"/>
</dbReference>
<evidence type="ECO:0000256" key="2">
    <source>
        <dbReference type="ARBA" id="ARBA00022679"/>
    </source>
</evidence>
<dbReference type="SUPFAM" id="SSF53335">
    <property type="entry name" value="S-adenosyl-L-methionine-dependent methyltransferases"/>
    <property type="match status" value="1"/>
</dbReference>
<reference evidence="6 7" key="1">
    <citation type="journal article" date="2010" name="Genome Biol.">
        <title>A first genome assembly of the barley fungal pathogen Pyrenophora teres f. teres.</title>
        <authorList>
            <person name="Ellwood S.R."/>
            <person name="Liu Z."/>
            <person name="Syme R.A."/>
            <person name="Lai Z."/>
            <person name="Hane J.K."/>
            <person name="Keiper F."/>
            <person name="Moffat C.S."/>
            <person name="Oliver R.P."/>
            <person name="Friesen T.L."/>
        </authorList>
    </citation>
    <scope>NUCLEOTIDE SEQUENCE [LARGE SCALE GENOMIC DNA]</scope>
    <source>
        <strain evidence="6 7">0-1</strain>
    </source>
</reference>
<dbReference type="KEGG" id="pte:PTT_06545"/>
<evidence type="ECO:0000256" key="4">
    <source>
        <dbReference type="ARBA" id="ARBA00023453"/>
    </source>
</evidence>
<dbReference type="EMBL" id="GL532796">
    <property type="protein sequence ID" value="EFQ95467.1"/>
    <property type="molecule type" value="Genomic_DNA"/>
</dbReference>
<comment type="similarity">
    <text evidence="4">Belongs to the class I-like SAM-binding methyltransferase superfamily. Cation-dependent O-methyltransferase family.</text>
</comment>
<feature type="region of interest" description="Disordered" evidence="5">
    <location>
        <begin position="28"/>
        <end position="55"/>
    </location>
</feature>
<evidence type="ECO:0000256" key="3">
    <source>
        <dbReference type="ARBA" id="ARBA00022691"/>
    </source>
</evidence>
<dbReference type="InterPro" id="IPR002935">
    <property type="entry name" value="SAM_O-MeTrfase"/>
</dbReference>
<keyword evidence="2" id="KW-0808">Transferase</keyword>
<dbReference type="Gene3D" id="3.40.50.150">
    <property type="entry name" value="Vaccinia Virus protein VP39"/>
    <property type="match status" value="1"/>
</dbReference>
<gene>
    <name evidence="6" type="ORF">PTT_06545</name>
</gene>
<accession>E3RFN1</accession>
<protein>
    <recommendedName>
        <fullName evidence="8">O-methyltransferase</fullName>
    </recommendedName>
</protein>
<sequence length="143" mass="15305">MAKFGYQQNGMQDPRWIAVDTYSLSHLHPASQRTPSNAALEHARSTSEKKGLPDIAVSPSQGNYLKIQVQLVRVKNILEVGTLGGYPTVWLASASPDVGVTTVKVDAHHVEVAKANSTQVGVVDGIDVQLGACVADSSREELQ</sequence>
<evidence type="ECO:0000313" key="6">
    <source>
        <dbReference type="EMBL" id="EFQ95467.1"/>
    </source>
</evidence>
<evidence type="ECO:0000313" key="7">
    <source>
        <dbReference type="Proteomes" id="UP000001067"/>
    </source>
</evidence>
<evidence type="ECO:0000256" key="5">
    <source>
        <dbReference type="SAM" id="MobiDB-lite"/>
    </source>
</evidence>
<evidence type="ECO:0008006" key="8">
    <source>
        <dbReference type="Google" id="ProtNLM"/>
    </source>
</evidence>
<dbReference type="AlphaFoldDB" id="E3RFN1"/>